<protein>
    <submittedName>
        <fullName evidence="3">Uncharacterized protein</fullName>
    </submittedName>
</protein>
<organism evidence="3 4">
    <name type="scientific">Calicophoron daubneyi</name>
    <name type="common">Rumen fluke</name>
    <name type="synonym">Paramphistomum daubneyi</name>
    <dbReference type="NCBI Taxonomy" id="300641"/>
    <lineage>
        <taxon>Eukaryota</taxon>
        <taxon>Metazoa</taxon>
        <taxon>Spiralia</taxon>
        <taxon>Lophotrochozoa</taxon>
        <taxon>Platyhelminthes</taxon>
        <taxon>Trematoda</taxon>
        <taxon>Digenea</taxon>
        <taxon>Plagiorchiida</taxon>
        <taxon>Pronocephalata</taxon>
        <taxon>Paramphistomoidea</taxon>
        <taxon>Paramphistomidae</taxon>
        <taxon>Calicophoron</taxon>
    </lineage>
</organism>
<keyword evidence="2" id="KW-0472">Membrane</keyword>
<feature type="transmembrane region" description="Helical" evidence="2">
    <location>
        <begin position="7"/>
        <end position="26"/>
    </location>
</feature>
<comment type="caution">
    <text evidence="3">The sequence shown here is derived from an EMBL/GenBank/DDBJ whole genome shotgun (WGS) entry which is preliminary data.</text>
</comment>
<dbReference type="EMBL" id="CAXLJL010000600">
    <property type="protein sequence ID" value="CAL5139350.1"/>
    <property type="molecule type" value="Genomic_DNA"/>
</dbReference>
<accession>A0AAV2TSS6</accession>
<name>A0AAV2TSS6_CALDB</name>
<proteinExistence type="predicted"/>
<dbReference type="Proteomes" id="UP001497525">
    <property type="component" value="Unassembled WGS sequence"/>
</dbReference>
<evidence type="ECO:0000313" key="4">
    <source>
        <dbReference type="Proteomes" id="UP001497525"/>
    </source>
</evidence>
<sequence>MQRFLSFFCPFAFLLGFLLVTVSWFTPYNFQLDPTKSARQNEQEAYRYEQLQYGLTACAILGTCCLVAGDASMFALLVWMICGVVRNRGRNQRVLTMNKCNSQTVGYGSVDEEQPSANGTKLPDR</sequence>
<feature type="transmembrane region" description="Helical" evidence="2">
    <location>
        <begin position="53"/>
        <end position="85"/>
    </location>
</feature>
<gene>
    <name evidence="3" type="ORF">CDAUBV1_LOCUS14378</name>
</gene>
<evidence type="ECO:0000256" key="1">
    <source>
        <dbReference type="SAM" id="MobiDB-lite"/>
    </source>
</evidence>
<evidence type="ECO:0000313" key="3">
    <source>
        <dbReference type="EMBL" id="CAL5139350.1"/>
    </source>
</evidence>
<keyword evidence="2" id="KW-1133">Transmembrane helix</keyword>
<dbReference type="AlphaFoldDB" id="A0AAV2TSS6"/>
<reference evidence="3" key="1">
    <citation type="submission" date="2024-06" db="EMBL/GenBank/DDBJ databases">
        <authorList>
            <person name="Liu X."/>
            <person name="Lenzi L."/>
            <person name="Haldenby T S."/>
            <person name="Uol C."/>
        </authorList>
    </citation>
    <scope>NUCLEOTIDE SEQUENCE</scope>
</reference>
<keyword evidence="2" id="KW-0812">Transmembrane</keyword>
<feature type="region of interest" description="Disordered" evidence="1">
    <location>
        <begin position="106"/>
        <end position="125"/>
    </location>
</feature>
<evidence type="ECO:0000256" key="2">
    <source>
        <dbReference type="SAM" id="Phobius"/>
    </source>
</evidence>